<reference evidence="3" key="1">
    <citation type="journal article" date="2019" name="Int. J. Syst. Evol. Microbiol.">
        <title>The Global Catalogue of Microorganisms (GCM) 10K type strain sequencing project: providing services to taxonomists for standard genome sequencing and annotation.</title>
        <authorList>
            <consortium name="The Broad Institute Genomics Platform"/>
            <consortium name="The Broad Institute Genome Sequencing Center for Infectious Disease"/>
            <person name="Wu L."/>
            <person name="Ma J."/>
        </authorList>
    </citation>
    <scope>NUCLEOTIDE SEQUENCE [LARGE SCALE GENOMIC DNA]</scope>
    <source>
        <strain evidence="3">JCM 16902</strain>
    </source>
</reference>
<organism evidence="2 3">
    <name type="scientific">Kineosporia mesophila</name>
    <dbReference type="NCBI Taxonomy" id="566012"/>
    <lineage>
        <taxon>Bacteria</taxon>
        <taxon>Bacillati</taxon>
        <taxon>Actinomycetota</taxon>
        <taxon>Actinomycetes</taxon>
        <taxon>Kineosporiales</taxon>
        <taxon>Kineosporiaceae</taxon>
        <taxon>Kineosporia</taxon>
    </lineage>
</organism>
<protein>
    <recommendedName>
        <fullName evidence="4">DUF4179 domain-containing protein</fullName>
    </recommendedName>
</protein>
<keyword evidence="1" id="KW-1133">Transmembrane helix</keyword>
<accession>A0ABP6ZCB6</accession>
<keyword evidence="3" id="KW-1185">Reference proteome</keyword>
<evidence type="ECO:0008006" key="4">
    <source>
        <dbReference type="Google" id="ProtNLM"/>
    </source>
</evidence>
<feature type="transmembrane region" description="Helical" evidence="1">
    <location>
        <begin position="44"/>
        <end position="69"/>
    </location>
</feature>
<evidence type="ECO:0000313" key="3">
    <source>
        <dbReference type="Proteomes" id="UP001501074"/>
    </source>
</evidence>
<dbReference type="Proteomes" id="UP001501074">
    <property type="component" value="Unassembled WGS sequence"/>
</dbReference>
<keyword evidence="1" id="KW-0472">Membrane</keyword>
<gene>
    <name evidence="2" type="ORF">GCM10022223_20360</name>
</gene>
<keyword evidence="1" id="KW-0812">Transmembrane</keyword>
<proteinExistence type="predicted"/>
<name>A0ABP6ZCB6_9ACTN</name>
<evidence type="ECO:0000256" key="1">
    <source>
        <dbReference type="SAM" id="Phobius"/>
    </source>
</evidence>
<dbReference type="RefSeq" id="WP_231482991.1">
    <property type="nucleotide sequence ID" value="NZ_BAAAZO010000003.1"/>
</dbReference>
<sequence>MNAEPTPLSERLKQLDAVTQAQGMPAFDLDAAVRGGERRQQRRSIAGTAAATVGAGLVAAALFAGGAHWNAFWDVDSDPAPSAVPVDLVYAQRGDSVTVSRGRDPLARVTVTSAAIDAEGHGTVAMRVESDAGFVIQLSDFIWAGESLDRLTAATSMTVDGSQTINWTYDGVSEGELAWVRPGTDRLAGVWSVGAGDSGAVGAVAADRSWYLQVGSAVTVYEGVEPQARMTVSSVAVGRTVGAAHVSVTAHDRYELRADDFVWAEESGPQHAPLADDWRSLSVRDDAVNTGDLRFAGVGEGYLLWAPDGRETAGVWLSPAVAG</sequence>
<comment type="caution">
    <text evidence="2">The sequence shown here is derived from an EMBL/GenBank/DDBJ whole genome shotgun (WGS) entry which is preliminary data.</text>
</comment>
<dbReference type="EMBL" id="BAAAZO010000003">
    <property type="protein sequence ID" value="GAA3604618.1"/>
    <property type="molecule type" value="Genomic_DNA"/>
</dbReference>
<evidence type="ECO:0000313" key="2">
    <source>
        <dbReference type="EMBL" id="GAA3604618.1"/>
    </source>
</evidence>